<keyword evidence="4 7" id="KW-0472">Membrane</keyword>
<accession>A0A6A6F101</accession>
<feature type="transmembrane region" description="Helical" evidence="7">
    <location>
        <begin position="31"/>
        <end position="49"/>
    </location>
</feature>
<evidence type="ECO:0000313" key="10">
    <source>
        <dbReference type="Proteomes" id="UP000800200"/>
    </source>
</evidence>
<gene>
    <name evidence="9" type="ORF">K469DRAFT_650000</name>
</gene>
<evidence type="ECO:0000256" key="3">
    <source>
        <dbReference type="ARBA" id="ARBA00022989"/>
    </source>
</evidence>
<evidence type="ECO:0000256" key="7">
    <source>
        <dbReference type="SAM" id="Phobius"/>
    </source>
</evidence>
<feature type="transmembrane region" description="Helical" evidence="7">
    <location>
        <begin position="106"/>
        <end position="132"/>
    </location>
</feature>
<feature type="transmembrane region" description="Helical" evidence="7">
    <location>
        <begin position="222"/>
        <end position="243"/>
    </location>
</feature>
<dbReference type="InterPro" id="IPR049326">
    <property type="entry name" value="Rhodopsin_dom_fungi"/>
</dbReference>
<keyword evidence="3 7" id="KW-1133">Transmembrane helix</keyword>
<reference evidence="9" key="1">
    <citation type="journal article" date="2020" name="Stud. Mycol.">
        <title>101 Dothideomycetes genomes: a test case for predicting lifestyles and emergence of pathogens.</title>
        <authorList>
            <person name="Haridas S."/>
            <person name="Albert R."/>
            <person name="Binder M."/>
            <person name="Bloem J."/>
            <person name="Labutti K."/>
            <person name="Salamov A."/>
            <person name="Andreopoulos B."/>
            <person name="Baker S."/>
            <person name="Barry K."/>
            <person name="Bills G."/>
            <person name="Bluhm B."/>
            <person name="Cannon C."/>
            <person name="Castanera R."/>
            <person name="Culley D."/>
            <person name="Daum C."/>
            <person name="Ezra D."/>
            <person name="Gonzalez J."/>
            <person name="Henrissat B."/>
            <person name="Kuo A."/>
            <person name="Liang C."/>
            <person name="Lipzen A."/>
            <person name="Lutzoni F."/>
            <person name="Magnuson J."/>
            <person name="Mondo S."/>
            <person name="Nolan M."/>
            <person name="Ohm R."/>
            <person name="Pangilinan J."/>
            <person name="Park H.-J."/>
            <person name="Ramirez L."/>
            <person name="Alfaro M."/>
            <person name="Sun H."/>
            <person name="Tritt A."/>
            <person name="Yoshinaga Y."/>
            <person name="Zwiers L.-H."/>
            <person name="Turgeon B."/>
            <person name="Goodwin S."/>
            <person name="Spatafora J."/>
            <person name="Crous P."/>
            <person name="Grigoriev I."/>
        </authorList>
    </citation>
    <scope>NUCLEOTIDE SEQUENCE</scope>
    <source>
        <strain evidence="9">CBS 207.26</strain>
    </source>
</reference>
<evidence type="ECO:0000256" key="6">
    <source>
        <dbReference type="SAM" id="MobiDB-lite"/>
    </source>
</evidence>
<feature type="transmembrane region" description="Helical" evidence="7">
    <location>
        <begin position="144"/>
        <end position="164"/>
    </location>
</feature>
<dbReference type="InterPro" id="IPR052337">
    <property type="entry name" value="SAT4-like"/>
</dbReference>
<keyword evidence="10" id="KW-1185">Reference proteome</keyword>
<feature type="transmembrane region" description="Helical" evidence="7">
    <location>
        <begin position="188"/>
        <end position="210"/>
    </location>
</feature>
<dbReference type="AlphaFoldDB" id="A0A6A6F101"/>
<evidence type="ECO:0000313" key="9">
    <source>
        <dbReference type="EMBL" id="KAF2195806.1"/>
    </source>
</evidence>
<dbReference type="Proteomes" id="UP000800200">
    <property type="component" value="Unassembled WGS sequence"/>
</dbReference>
<name>A0A6A6F101_9PEZI</name>
<feature type="domain" description="Rhodopsin" evidence="8">
    <location>
        <begin position="45"/>
        <end position="285"/>
    </location>
</feature>
<sequence length="364" mass="39856">MPGLFIGGHAVDTSQLNLNDHSSNVGIVRRTNITLIALVGFFVGLRLFVRACIVRNIFLDDVLILVAAAFTIVLAAVCIAATGHGLGTHVWMLNFETIIDTIKSSIQYLFVCQIFYACAIAFTKISIIASYLHLIKDPKFRIAMYSTAVVIVGLWFSGVLVTVFQCRPVSAVWDFTNPNGKCINFVDYLYASSAVTIATDLVLCVLPWPYIWRLQLPLKQRIILCLLLSGGVGASVASVMRIAKLHMLRGVDVTYVSVPSLNLSVIECSLGIICVSIPPLRPLAVRLFPRPFQSRRGPSAKSTPHTISLSRLSANTNTGTGRQCEPNARPTLHREDSLSADNRGFGYVVQVTSSPQKDYLKLNS</sequence>
<dbReference type="PANTHER" id="PTHR33048">
    <property type="entry name" value="PTH11-LIKE INTEGRAL MEMBRANE PROTEIN (AFU_ORTHOLOGUE AFUA_5G11245)"/>
    <property type="match status" value="1"/>
</dbReference>
<dbReference type="Pfam" id="PF20684">
    <property type="entry name" value="Fung_rhodopsin"/>
    <property type="match status" value="1"/>
</dbReference>
<evidence type="ECO:0000256" key="4">
    <source>
        <dbReference type="ARBA" id="ARBA00023136"/>
    </source>
</evidence>
<dbReference type="PANTHER" id="PTHR33048:SF131">
    <property type="entry name" value="INTEGRAL MEMBRANE PROTEIN"/>
    <property type="match status" value="1"/>
</dbReference>
<keyword evidence="2 7" id="KW-0812">Transmembrane</keyword>
<dbReference type="GO" id="GO:0016020">
    <property type="term" value="C:membrane"/>
    <property type="evidence" value="ECO:0007669"/>
    <property type="project" value="UniProtKB-SubCell"/>
</dbReference>
<feature type="compositionally biased region" description="Polar residues" evidence="6">
    <location>
        <begin position="300"/>
        <end position="321"/>
    </location>
</feature>
<comment type="subcellular location">
    <subcellularLocation>
        <location evidence="1">Membrane</location>
        <topology evidence="1">Multi-pass membrane protein</topology>
    </subcellularLocation>
</comment>
<comment type="similarity">
    <text evidence="5">Belongs to the SAT4 family.</text>
</comment>
<proteinExistence type="inferred from homology"/>
<evidence type="ECO:0000256" key="5">
    <source>
        <dbReference type="ARBA" id="ARBA00038359"/>
    </source>
</evidence>
<evidence type="ECO:0000259" key="8">
    <source>
        <dbReference type="Pfam" id="PF20684"/>
    </source>
</evidence>
<organism evidence="9 10">
    <name type="scientific">Zopfia rhizophila CBS 207.26</name>
    <dbReference type="NCBI Taxonomy" id="1314779"/>
    <lineage>
        <taxon>Eukaryota</taxon>
        <taxon>Fungi</taxon>
        <taxon>Dikarya</taxon>
        <taxon>Ascomycota</taxon>
        <taxon>Pezizomycotina</taxon>
        <taxon>Dothideomycetes</taxon>
        <taxon>Dothideomycetes incertae sedis</taxon>
        <taxon>Zopfiaceae</taxon>
        <taxon>Zopfia</taxon>
    </lineage>
</organism>
<feature type="region of interest" description="Disordered" evidence="6">
    <location>
        <begin position="294"/>
        <end position="338"/>
    </location>
</feature>
<evidence type="ECO:0000256" key="1">
    <source>
        <dbReference type="ARBA" id="ARBA00004141"/>
    </source>
</evidence>
<protein>
    <recommendedName>
        <fullName evidence="8">Rhodopsin domain-containing protein</fullName>
    </recommendedName>
</protein>
<evidence type="ECO:0000256" key="2">
    <source>
        <dbReference type="ARBA" id="ARBA00022692"/>
    </source>
</evidence>
<dbReference type="EMBL" id="ML994610">
    <property type="protein sequence ID" value="KAF2195806.1"/>
    <property type="molecule type" value="Genomic_DNA"/>
</dbReference>
<feature type="transmembrane region" description="Helical" evidence="7">
    <location>
        <begin position="61"/>
        <end position="86"/>
    </location>
</feature>
<dbReference type="OrthoDB" id="5278984at2759"/>
<feature type="transmembrane region" description="Helical" evidence="7">
    <location>
        <begin position="263"/>
        <end position="280"/>
    </location>
</feature>